<reference evidence="4" key="1">
    <citation type="submission" date="2017-09" db="EMBL/GenBank/DDBJ databases">
        <title>FDA dAtabase for Regulatory Grade micrObial Sequences (FDA-ARGOS): Supporting development and validation of Infectious Disease Dx tests.</title>
        <authorList>
            <person name="Minogue T."/>
            <person name="Wolcott M."/>
            <person name="Wasieloski L."/>
            <person name="Aguilar W."/>
            <person name="Moore D."/>
            <person name="Tallon L."/>
            <person name="Sadzewicz L."/>
            <person name="Ott S."/>
            <person name="Zhao X."/>
            <person name="Nagaraj S."/>
            <person name="Vavikolanu K."/>
            <person name="Aluvathingal J."/>
            <person name="Nadendla S."/>
            <person name="Sichtig H."/>
        </authorList>
    </citation>
    <scope>NUCLEOTIDE SEQUENCE [LARGE SCALE GENOMIC DNA]</scope>
    <source>
        <strain evidence="4">FDAARGOS_394</strain>
    </source>
</reference>
<dbReference type="Pfam" id="PF12951">
    <property type="entry name" value="PATR"/>
    <property type="match status" value="1"/>
</dbReference>
<dbReference type="EMBL" id="PDEA01000001">
    <property type="protein sequence ID" value="PEH89287.1"/>
    <property type="molecule type" value="Genomic_DNA"/>
</dbReference>
<evidence type="ECO:0000313" key="3">
    <source>
        <dbReference type="EMBL" id="PEH89287.1"/>
    </source>
</evidence>
<dbReference type="AlphaFoldDB" id="A0A2A7UVM0"/>
<sequence length="832" mass="85820">MPSHIKSSSSGFIGVLQKKPMRFFKITDFDGALAKSFMIMALSFSGGVGWAAEYVDNEYRPISGGQWNIVGDLVVGDSGLGYLFVDNQAKIKNENGYLGYAPLSVGQVILTGNNTSWTNTGFLSIGVDGDAVLWIEDGATVISSDTLIAGSGGSTSQLNLNGTSLARGKLSTGYLMKGAGIALFQWDGGILQARNNEADFFLNFSRYEIEIGNEGAFFDTNGYDVGISTDLIATGSGGFTKIGSGSLTLSGNNDYSGGTFISGGTLVADNNSALGSGAVTVGGAGTTGTLKVNAGITLANSVTLNNGGTLSGFGAVGNTVVESGGVISPGQSGSIGTLTVNGNLEMKTGAVYHVQAAPNSSVSSLINVTGIATLAGNVLHVGNESNASTDFQVGKTYTILHASQINGVFSGASSNYAYLDATLGYLQTNSVTTDVTLQLQRKTSNTGGGNMGFAELAETRNQSSVANAINSLPSSSALYQFVETLPAGTPATVLASLSGDAQASVGSSLVGLGAYAPSVSSQHLRNNMTAGFRTGAPVAQSDGPLPASAWPSSKALPAWAEVVGHWQRYDGDGNAAQLKQRTTGLFLGMDEEVGTSGWRLGGSLGYTNASGKVADRSSESDVNSYSAAVYGGKSFGTGTGPRINVLGGLAYTWHDIETTRRVTSLGQTLKADYSAHTAQLFAEVGYAIGQYDKVGFEPFAGVSLGQQRTGSFQERGGFAALQGRSSTDDLASTTLGLRVHSDFQLAGKEGRLRATVGWRHAFGDVTAKKTMAFEGSQNFTVAGTPLARNTAVLGLEADVALSRSAALVLGYQGEMGSGQRDHSASVKLRWAF</sequence>
<keyword evidence="4" id="KW-1185">Reference proteome</keyword>
<dbReference type="SUPFAM" id="SSF51126">
    <property type="entry name" value="Pectin lyase-like"/>
    <property type="match status" value="1"/>
</dbReference>
<gene>
    <name evidence="3" type="ORF">CRM82_12390</name>
</gene>
<dbReference type="SUPFAM" id="SSF103515">
    <property type="entry name" value="Autotransporter"/>
    <property type="match status" value="1"/>
</dbReference>
<dbReference type="PROSITE" id="PS51208">
    <property type="entry name" value="AUTOTRANSPORTER"/>
    <property type="match status" value="1"/>
</dbReference>
<dbReference type="NCBIfam" id="TIGR01414">
    <property type="entry name" value="autotrans_barl"/>
    <property type="match status" value="1"/>
</dbReference>
<dbReference type="Proteomes" id="UP000220246">
    <property type="component" value="Unassembled WGS sequence"/>
</dbReference>
<dbReference type="InterPro" id="IPR006315">
    <property type="entry name" value="OM_autotransptr_brl_dom"/>
</dbReference>
<evidence type="ECO:0000256" key="1">
    <source>
        <dbReference type="ARBA" id="ARBA00022729"/>
    </source>
</evidence>
<dbReference type="InterPro" id="IPR030895">
    <property type="entry name" value="T5SS_PEPC_rpt"/>
</dbReference>
<feature type="domain" description="Autotransporter" evidence="2">
    <location>
        <begin position="551"/>
        <end position="832"/>
    </location>
</feature>
<dbReference type="GeneID" id="80801411"/>
<dbReference type="SMART" id="SM00869">
    <property type="entry name" value="Autotransporter"/>
    <property type="match status" value="1"/>
</dbReference>
<evidence type="ECO:0000259" key="2">
    <source>
        <dbReference type="PROSITE" id="PS51208"/>
    </source>
</evidence>
<dbReference type="Gene3D" id="2.40.128.130">
    <property type="entry name" value="Autotransporter beta-domain"/>
    <property type="match status" value="1"/>
</dbReference>
<dbReference type="InterPro" id="IPR036709">
    <property type="entry name" value="Autotransporte_beta_dom_sf"/>
</dbReference>
<dbReference type="NCBIfam" id="TIGR04393">
    <property type="entry name" value="rpt_T5SS_PEPC"/>
    <property type="match status" value="1"/>
</dbReference>
<dbReference type="GO" id="GO:0019867">
    <property type="term" value="C:outer membrane"/>
    <property type="evidence" value="ECO:0007669"/>
    <property type="project" value="InterPro"/>
</dbReference>
<dbReference type="STRING" id="1219032.GCA_001515545_01214"/>
<evidence type="ECO:0000313" key="4">
    <source>
        <dbReference type="Proteomes" id="UP000220246"/>
    </source>
</evidence>
<dbReference type="RefSeq" id="WP_083520334.1">
    <property type="nucleotide sequence ID" value="NZ_PDEA01000001.1"/>
</dbReference>
<dbReference type="InterPro" id="IPR011050">
    <property type="entry name" value="Pectin_lyase_fold/virulence"/>
</dbReference>
<keyword evidence="1" id="KW-0732">Signal</keyword>
<accession>A0A2A7UVM0</accession>
<dbReference type="Pfam" id="PF03797">
    <property type="entry name" value="Autotransporter"/>
    <property type="match status" value="1"/>
</dbReference>
<protein>
    <recommendedName>
        <fullName evidence="2">Autotransporter domain-containing protein</fullName>
    </recommendedName>
</protein>
<dbReference type="InterPro" id="IPR013425">
    <property type="entry name" value="Autotrns_rpt"/>
</dbReference>
<name>A0A2A7UVM0_COMTR</name>
<comment type="caution">
    <text evidence="3">The sequence shown here is derived from an EMBL/GenBank/DDBJ whole genome shotgun (WGS) entry which is preliminary data.</text>
</comment>
<organism evidence="3 4">
    <name type="scientific">Comamonas terrigena</name>
    <dbReference type="NCBI Taxonomy" id="32013"/>
    <lineage>
        <taxon>Bacteria</taxon>
        <taxon>Pseudomonadati</taxon>
        <taxon>Pseudomonadota</taxon>
        <taxon>Betaproteobacteria</taxon>
        <taxon>Burkholderiales</taxon>
        <taxon>Comamonadaceae</taxon>
        <taxon>Comamonas</taxon>
    </lineage>
</organism>
<dbReference type="InterPro" id="IPR005546">
    <property type="entry name" value="Autotransporte_beta"/>
</dbReference>
<dbReference type="NCBIfam" id="TIGR02601">
    <property type="entry name" value="autotrns_rpt"/>
    <property type="match status" value="1"/>
</dbReference>
<proteinExistence type="predicted"/>
<dbReference type="OrthoDB" id="5760545at2"/>